<accession>A0AAN8BVZ0</accession>
<keyword evidence="3" id="KW-1185">Reference proteome</keyword>
<proteinExistence type="predicted"/>
<protein>
    <submittedName>
        <fullName evidence="2">Uncharacterized protein</fullName>
    </submittedName>
</protein>
<feature type="region of interest" description="Disordered" evidence="1">
    <location>
        <begin position="1"/>
        <end position="22"/>
    </location>
</feature>
<evidence type="ECO:0000313" key="3">
    <source>
        <dbReference type="Proteomes" id="UP001335648"/>
    </source>
</evidence>
<dbReference type="AlphaFoldDB" id="A0AAN8BVZ0"/>
<evidence type="ECO:0000313" key="2">
    <source>
        <dbReference type="EMBL" id="KAK5892895.1"/>
    </source>
</evidence>
<feature type="compositionally biased region" description="Basic and acidic residues" evidence="1">
    <location>
        <begin position="7"/>
        <end position="18"/>
    </location>
</feature>
<name>A0AAN8BVZ0_9TELE</name>
<dbReference type="EMBL" id="JAULUE010002055">
    <property type="protein sequence ID" value="KAK5892895.1"/>
    <property type="molecule type" value="Genomic_DNA"/>
</dbReference>
<gene>
    <name evidence="2" type="ORF">CesoFtcFv8_013242</name>
</gene>
<organism evidence="2 3">
    <name type="scientific">Champsocephalus esox</name>
    <name type="common">pike icefish</name>
    <dbReference type="NCBI Taxonomy" id="159716"/>
    <lineage>
        <taxon>Eukaryota</taxon>
        <taxon>Metazoa</taxon>
        <taxon>Chordata</taxon>
        <taxon>Craniata</taxon>
        <taxon>Vertebrata</taxon>
        <taxon>Euteleostomi</taxon>
        <taxon>Actinopterygii</taxon>
        <taxon>Neopterygii</taxon>
        <taxon>Teleostei</taxon>
        <taxon>Neoteleostei</taxon>
        <taxon>Acanthomorphata</taxon>
        <taxon>Eupercaria</taxon>
        <taxon>Perciformes</taxon>
        <taxon>Notothenioidei</taxon>
        <taxon>Channichthyidae</taxon>
        <taxon>Champsocephalus</taxon>
    </lineage>
</organism>
<evidence type="ECO:0000256" key="1">
    <source>
        <dbReference type="SAM" id="MobiDB-lite"/>
    </source>
</evidence>
<reference evidence="2 3" key="1">
    <citation type="journal article" date="2023" name="Mol. Biol. Evol.">
        <title>Genomics of Secondarily Temperate Adaptation in the Only Non-Antarctic Icefish.</title>
        <authorList>
            <person name="Rivera-Colon A.G."/>
            <person name="Rayamajhi N."/>
            <person name="Minhas B.F."/>
            <person name="Madrigal G."/>
            <person name="Bilyk K.T."/>
            <person name="Yoon V."/>
            <person name="Hune M."/>
            <person name="Gregory S."/>
            <person name="Cheng C.H.C."/>
            <person name="Catchen J.M."/>
        </authorList>
    </citation>
    <scope>NUCLEOTIDE SEQUENCE [LARGE SCALE GENOMIC DNA]</scope>
    <source>
        <strain evidence="2">JC2023a</strain>
    </source>
</reference>
<comment type="caution">
    <text evidence="2">The sequence shown here is derived from an EMBL/GenBank/DDBJ whole genome shotgun (WGS) entry which is preliminary data.</text>
</comment>
<dbReference type="Proteomes" id="UP001335648">
    <property type="component" value="Unassembled WGS sequence"/>
</dbReference>
<sequence length="83" mass="8848">MTQAERATQRDAYGKRSTDPGSTLCVGSCSWRAKQQRVSSSVTLLTQSHSGAASTLLSEVITGSKLHPHMGLLLLLGAHQRKG</sequence>